<organism evidence="2 3">
    <name type="scientific">Botryotinia calthae</name>
    <dbReference type="NCBI Taxonomy" id="38488"/>
    <lineage>
        <taxon>Eukaryota</taxon>
        <taxon>Fungi</taxon>
        <taxon>Dikarya</taxon>
        <taxon>Ascomycota</taxon>
        <taxon>Pezizomycotina</taxon>
        <taxon>Leotiomycetes</taxon>
        <taxon>Helotiales</taxon>
        <taxon>Sclerotiniaceae</taxon>
        <taxon>Botryotinia</taxon>
    </lineage>
</organism>
<evidence type="ECO:0000313" key="2">
    <source>
        <dbReference type="EMBL" id="TEY33726.1"/>
    </source>
</evidence>
<feature type="compositionally biased region" description="Low complexity" evidence="1">
    <location>
        <begin position="109"/>
        <end position="119"/>
    </location>
</feature>
<dbReference type="AlphaFoldDB" id="A0A4Y8CJW0"/>
<dbReference type="Proteomes" id="UP000297299">
    <property type="component" value="Unassembled WGS sequence"/>
</dbReference>
<feature type="region of interest" description="Disordered" evidence="1">
    <location>
        <begin position="180"/>
        <end position="203"/>
    </location>
</feature>
<evidence type="ECO:0000313" key="3">
    <source>
        <dbReference type="Proteomes" id="UP000297299"/>
    </source>
</evidence>
<name>A0A4Y8CJW0_9HELO</name>
<accession>A0A4Y8CJW0</accession>
<proteinExistence type="predicted"/>
<dbReference type="EMBL" id="PHWZ01000659">
    <property type="protein sequence ID" value="TEY33726.1"/>
    <property type="molecule type" value="Genomic_DNA"/>
</dbReference>
<sequence>MQGLWFRAAQTRSSCRCNACVKIGTIITRQTTNAIGKRRRVSIGDIFTACYSTILATAAVADSNRKVRRREQWDRVIAEAKAGVPTDKVEESQDRRVEENASEVGKKIPGMPGMPGEPETSGTSGTSRLPGYLGNQFSFPRTGIIGTKARSTGPMTWDGVNWTANSSMSRLGIQLNSIPSDVSRSTKTTAPESSQDLVPQSTASPVQSATPEHIANLEQFGEYIPSNAMLQPRKVKTRKHLDRLENSISRLVHRLMWTTKLSPMATDLHSASSGIFLQTDKMIGRVEELQRGDISMPAYQLEAEVGQERFHLHDALENLLKNTSPGQDNLNLILAKICYNLLISSASPNIFTYNFLIEKLTELMLHDHAQAIVDSFLYDTMFKPTSRTIQVILNHYAAKNDLEGYRGIIRRMRAVDGSMRIARRHENQLLDNPRVLSWAEKHAQRLILRGGWLERKVPRDESIFDTLIGTSLQMTTARQSVMYIRAALRQDKKIKIRPELLCEAVRRCVAQLDHAAGASLLHSILETWAENIGVPDRIPLTKTTRWAIRELMYLCGIDPTKDLPRILPIDIPRWNLGRLLFWLNLGSIRDSVERFVARINSLQEILQISSKRSDHNTKKESHLDFPEFGNAQAWDYLPTKRTRNRPSSQSNIDRSLEIFEKFSYTENARAEKSRLGTLQGRRVMLQSLESEVALSKANILSTEMSLVSFYYNQFPRDWRYTYHLRLQESPHMSLGHRIVVLKGLKRLQKLHVFEYQINLSLRHINLLKKEFYYIMKERDQRMMDFITKVNQSAKQVKHIAWHLHVMKQSIKSKAEFLRLKESREVNQRINLLELAINTNKRHIKLLERDLNFDFPQVNPEWKLRELNLVLFKVNKGKHQVKLLAEEIYLTYPPQVARKTYIGSNRDWKVLRKFRTKLSFHYEPPVDKFLPSEERREYEVG</sequence>
<dbReference type="OrthoDB" id="185373at2759"/>
<gene>
    <name evidence="2" type="ORF">BOTCAL_0662g00040</name>
</gene>
<comment type="caution">
    <text evidence="2">The sequence shown here is derived from an EMBL/GenBank/DDBJ whole genome shotgun (WGS) entry which is preliminary data.</text>
</comment>
<feature type="compositionally biased region" description="Basic and acidic residues" evidence="1">
    <location>
        <begin position="87"/>
        <end position="99"/>
    </location>
</feature>
<protein>
    <recommendedName>
        <fullName evidence="4">Pentatricopeptide repeat domain-containing protein</fullName>
    </recommendedName>
</protein>
<feature type="region of interest" description="Disordered" evidence="1">
    <location>
        <begin position="84"/>
        <end position="125"/>
    </location>
</feature>
<keyword evidence="3" id="KW-1185">Reference proteome</keyword>
<evidence type="ECO:0000256" key="1">
    <source>
        <dbReference type="SAM" id="MobiDB-lite"/>
    </source>
</evidence>
<evidence type="ECO:0008006" key="4">
    <source>
        <dbReference type="Google" id="ProtNLM"/>
    </source>
</evidence>
<reference evidence="2 3" key="1">
    <citation type="submission" date="2017-11" db="EMBL/GenBank/DDBJ databases">
        <title>Comparative genomics of Botrytis spp.</title>
        <authorList>
            <person name="Valero-Jimenez C.A."/>
            <person name="Tapia P."/>
            <person name="Veloso J."/>
            <person name="Silva-Moreno E."/>
            <person name="Staats M."/>
            <person name="Valdes J.H."/>
            <person name="Van Kan J.A.L."/>
        </authorList>
    </citation>
    <scope>NUCLEOTIDE SEQUENCE [LARGE SCALE GENOMIC DNA]</scope>
    <source>
        <strain evidence="2 3">MUCL2830</strain>
    </source>
</reference>